<protein>
    <submittedName>
        <fullName evidence="2">Uncharacterized protein</fullName>
    </submittedName>
</protein>
<feature type="chain" id="PRO_5004975465" evidence="1">
    <location>
        <begin position="21"/>
        <end position="196"/>
    </location>
</feature>
<sequence length="196" mass="22972">MHSIFMFFILLCYEIIPVRDTVPLGLTASPLFFASSHETGEAFNKFWEKKKEMAQAPTKVDPTEYRVPRNFKLLDELESAEKGHYADTKKIWRKQYVHQLGFGWSGLNIYTLECDHYWTPSIFSLYLKGMREEVVTKTKNSEESENVFDIEFLCFFLRVYEGRKKESGNLFVQKVDMPCVDAKGYVEFLSKKKKKG</sequence>
<gene>
    <name evidence="2" type="ORF">RFI_33893</name>
</gene>
<evidence type="ECO:0000313" key="2">
    <source>
        <dbReference type="EMBL" id="ETO03512.1"/>
    </source>
</evidence>
<evidence type="ECO:0000256" key="1">
    <source>
        <dbReference type="SAM" id="SignalP"/>
    </source>
</evidence>
<dbReference type="AlphaFoldDB" id="X6LQU3"/>
<feature type="signal peptide" evidence="1">
    <location>
        <begin position="1"/>
        <end position="20"/>
    </location>
</feature>
<name>X6LQU3_RETFI</name>
<accession>X6LQU3</accession>
<organism evidence="2 3">
    <name type="scientific">Reticulomyxa filosa</name>
    <dbReference type="NCBI Taxonomy" id="46433"/>
    <lineage>
        <taxon>Eukaryota</taxon>
        <taxon>Sar</taxon>
        <taxon>Rhizaria</taxon>
        <taxon>Retaria</taxon>
        <taxon>Foraminifera</taxon>
        <taxon>Monothalamids</taxon>
        <taxon>Reticulomyxidae</taxon>
        <taxon>Reticulomyxa</taxon>
    </lineage>
</organism>
<dbReference type="EMBL" id="ASPP01033098">
    <property type="protein sequence ID" value="ETO03512.1"/>
    <property type="molecule type" value="Genomic_DNA"/>
</dbReference>
<proteinExistence type="predicted"/>
<reference evidence="2 3" key="1">
    <citation type="journal article" date="2013" name="Curr. Biol.">
        <title>The Genome of the Foraminiferan Reticulomyxa filosa.</title>
        <authorList>
            <person name="Glockner G."/>
            <person name="Hulsmann N."/>
            <person name="Schleicher M."/>
            <person name="Noegel A.A."/>
            <person name="Eichinger L."/>
            <person name="Gallinger C."/>
            <person name="Pawlowski J."/>
            <person name="Sierra R."/>
            <person name="Euteneuer U."/>
            <person name="Pillet L."/>
            <person name="Moustafa A."/>
            <person name="Platzer M."/>
            <person name="Groth M."/>
            <person name="Szafranski K."/>
            <person name="Schliwa M."/>
        </authorList>
    </citation>
    <scope>NUCLEOTIDE SEQUENCE [LARGE SCALE GENOMIC DNA]</scope>
</reference>
<keyword evidence="3" id="KW-1185">Reference proteome</keyword>
<keyword evidence="1" id="KW-0732">Signal</keyword>
<dbReference type="OrthoDB" id="6508832at2759"/>
<dbReference type="Proteomes" id="UP000023152">
    <property type="component" value="Unassembled WGS sequence"/>
</dbReference>
<comment type="caution">
    <text evidence="2">The sequence shown here is derived from an EMBL/GenBank/DDBJ whole genome shotgun (WGS) entry which is preliminary data.</text>
</comment>
<evidence type="ECO:0000313" key="3">
    <source>
        <dbReference type="Proteomes" id="UP000023152"/>
    </source>
</evidence>